<dbReference type="PRINTS" id="PR00344">
    <property type="entry name" value="BCTRLSENSOR"/>
</dbReference>
<dbReference type="Proteomes" id="UP000297734">
    <property type="component" value="Unassembled WGS sequence"/>
</dbReference>
<dbReference type="Gene3D" id="3.30.450.20">
    <property type="entry name" value="PAS domain"/>
    <property type="match status" value="1"/>
</dbReference>
<dbReference type="InterPro" id="IPR035965">
    <property type="entry name" value="PAS-like_dom_sf"/>
</dbReference>
<dbReference type="InterPro" id="IPR003594">
    <property type="entry name" value="HATPase_dom"/>
</dbReference>
<keyword evidence="8" id="KW-0902">Two-component regulatory system</keyword>
<keyword evidence="6" id="KW-0418">Kinase</keyword>
<evidence type="ECO:0000313" key="12">
    <source>
        <dbReference type="Proteomes" id="UP000297734"/>
    </source>
</evidence>
<keyword evidence="7" id="KW-0067">ATP-binding</keyword>
<dbReference type="Gene3D" id="1.10.287.130">
    <property type="match status" value="1"/>
</dbReference>
<dbReference type="EMBL" id="QUZT01000022">
    <property type="protein sequence ID" value="TFY93488.1"/>
    <property type="molecule type" value="Genomic_DNA"/>
</dbReference>
<dbReference type="InterPro" id="IPR013655">
    <property type="entry name" value="PAS_fold_3"/>
</dbReference>
<evidence type="ECO:0000256" key="6">
    <source>
        <dbReference type="ARBA" id="ARBA00022777"/>
    </source>
</evidence>
<dbReference type="InterPro" id="IPR003661">
    <property type="entry name" value="HisK_dim/P_dom"/>
</dbReference>
<evidence type="ECO:0000256" key="3">
    <source>
        <dbReference type="ARBA" id="ARBA00022553"/>
    </source>
</evidence>
<keyword evidence="12" id="KW-1185">Reference proteome</keyword>
<evidence type="ECO:0000256" key="7">
    <source>
        <dbReference type="ARBA" id="ARBA00022840"/>
    </source>
</evidence>
<gene>
    <name evidence="11" type="ORF">DYL61_13730</name>
</gene>
<dbReference type="PROSITE" id="PS50109">
    <property type="entry name" value="HIS_KIN"/>
    <property type="match status" value="1"/>
</dbReference>
<dbReference type="EC" id="2.7.13.3" evidence="2"/>
<evidence type="ECO:0000256" key="2">
    <source>
        <dbReference type="ARBA" id="ARBA00012438"/>
    </source>
</evidence>
<dbReference type="SUPFAM" id="SSF55785">
    <property type="entry name" value="PYP-like sensor domain (PAS domain)"/>
    <property type="match status" value="1"/>
</dbReference>
<dbReference type="GO" id="GO:0005524">
    <property type="term" value="F:ATP binding"/>
    <property type="evidence" value="ECO:0007669"/>
    <property type="project" value="UniProtKB-KW"/>
</dbReference>
<dbReference type="SMART" id="SM00387">
    <property type="entry name" value="HATPase_c"/>
    <property type="match status" value="1"/>
</dbReference>
<keyword evidence="9" id="KW-0472">Membrane</keyword>
<evidence type="ECO:0000256" key="1">
    <source>
        <dbReference type="ARBA" id="ARBA00000085"/>
    </source>
</evidence>
<dbReference type="InterPro" id="IPR036890">
    <property type="entry name" value="HATPase_C_sf"/>
</dbReference>
<evidence type="ECO:0000256" key="4">
    <source>
        <dbReference type="ARBA" id="ARBA00022679"/>
    </source>
</evidence>
<accession>A0A4Z0B5M5</accession>
<dbReference type="InterPro" id="IPR000014">
    <property type="entry name" value="PAS"/>
</dbReference>
<keyword evidence="5" id="KW-0547">Nucleotide-binding</keyword>
<dbReference type="Pfam" id="PF00512">
    <property type="entry name" value="HisKA"/>
    <property type="match status" value="1"/>
</dbReference>
<comment type="caution">
    <text evidence="11">The sequence shown here is derived from an EMBL/GenBank/DDBJ whole genome shotgun (WGS) entry which is preliminary data.</text>
</comment>
<dbReference type="SMART" id="SM00388">
    <property type="entry name" value="HisKA"/>
    <property type="match status" value="1"/>
</dbReference>
<feature type="transmembrane region" description="Helical" evidence="9">
    <location>
        <begin position="119"/>
        <end position="137"/>
    </location>
</feature>
<dbReference type="NCBIfam" id="TIGR00229">
    <property type="entry name" value="sensory_box"/>
    <property type="match status" value="1"/>
</dbReference>
<dbReference type="Gene3D" id="3.30.565.10">
    <property type="entry name" value="Histidine kinase-like ATPase, C-terminal domain"/>
    <property type="match status" value="1"/>
</dbReference>
<dbReference type="PANTHER" id="PTHR43065">
    <property type="entry name" value="SENSOR HISTIDINE KINASE"/>
    <property type="match status" value="1"/>
</dbReference>
<dbReference type="Pfam" id="PF02518">
    <property type="entry name" value="HATPase_c"/>
    <property type="match status" value="1"/>
</dbReference>
<dbReference type="InterPro" id="IPR036097">
    <property type="entry name" value="HisK_dim/P_sf"/>
</dbReference>
<proteinExistence type="predicted"/>
<evidence type="ECO:0000256" key="9">
    <source>
        <dbReference type="SAM" id="Phobius"/>
    </source>
</evidence>
<sequence>MKISVPASLRREHSWFTGLWDRLLFTPRQSRTRAAFGISPTPLVNALGWVVGLVVACGIFVINSETHTDWAPTLLYITLLLMAANLFSINVVIGVALFSIALLTALFLYNGNYERWDAITGFFRCLTALSAITFLALRSKYAADSLRHNEAYLTGAQRLSQTGSVSFRGDSEQMSWSEELARIFEYPHQQEPTAAMVLERTHPDDRHLAREVFDKALNRAPLIEVKHRLLMPDGRVKHIHMIASPWETRGRFEYLGAVKDISADKFAEEALFHAQSQLAHVTRITSLGELAASIAHEVNQPLTAITSSGEACRRWLDRPVPDLEEARQSLDRIVSSACRASVVISRIRALSRKCDPLRKPESLDAIVNETLSLVQHELSRHKVRSRVELSVLDAQVNADRVQLQQVLINLIINACHAMETVAPRQRLLRVRTWVEGDDAHLEVADQGVGIDEKDLPTLFQPFFTTKPNGLGMGLSICRSIIDFHGGRLWATSTLGQGTSFTCALPLLAKEAS</sequence>
<evidence type="ECO:0000256" key="8">
    <source>
        <dbReference type="ARBA" id="ARBA00023012"/>
    </source>
</evidence>
<dbReference type="AlphaFoldDB" id="A0A4Z0B5M5"/>
<organism evidence="11 12">
    <name type="scientific">Pseudomonas nabeulensis</name>
    <dbReference type="NCBI Taxonomy" id="2293833"/>
    <lineage>
        <taxon>Bacteria</taxon>
        <taxon>Pseudomonadati</taxon>
        <taxon>Pseudomonadota</taxon>
        <taxon>Gammaproteobacteria</taxon>
        <taxon>Pseudomonadales</taxon>
        <taxon>Pseudomonadaceae</taxon>
        <taxon>Pseudomonas</taxon>
    </lineage>
</organism>
<feature type="transmembrane region" description="Helical" evidence="9">
    <location>
        <begin position="43"/>
        <end position="62"/>
    </location>
</feature>
<dbReference type="InterPro" id="IPR004358">
    <property type="entry name" value="Sig_transdc_His_kin-like_C"/>
</dbReference>
<feature type="domain" description="Histidine kinase" evidence="10">
    <location>
        <begin position="293"/>
        <end position="508"/>
    </location>
</feature>
<reference evidence="11 12" key="1">
    <citation type="journal article" date="2019" name="Syst. Appl. Microbiol.">
        <title>New species of pathogenic Pseudomonas isolated from citrus in Tunisia: Proposal of Pseudomonas kairouanensis sp. nov. and Pseudomonas nabeulensis sp. nov.</title>
        <authorList>
            <person name="Oueslati M."/>
            <person name="Mulet M."/>
            <person name="Gomila M."/>
            <person name="Berge O."/>
            <person name="Hajlaoui M.R."/>
            <person name="Lalucat J."/>
            <person name="Sadfi-Zouaoui N."/>
            <person name="Garcia-Valdes E."/>
        </authorList>
    </citation>
    <scope>NUCLEOTIDE SEQUENCE [LARGE SCALE GENOMIC DNA]</scope>
    <source>
        <strain evidence="11 12">E10B</strain>
    </source>
</reference>
<keyword evidence="4" id="KW-0808">Transferase</keyword>
<dbReference type="SUPFAM" id="SSF47384">
    <property type="entry name" value="Homodimeric domain of signal transducing histidine kinase"/>
    <property type="match status" value="1"/>
</dbReference>
<dbReference type="Pfam" id="PF08447">
    <property type="entry name" value="PAS_3"/>
    <property type="match status" value="1"/>
</dbReference>
<dbReference type="SUPFAM" id="SSF55874">
    <property type="entry name" value="ATPase domain of HSP90 chaperone/DNA topoisomerase II/histidine kinase"/>
    <property type="match status" value="1"/>
</dbReference>
<dbReference type="CDD" id="cd00130">
    <property type="entry name" value="PAS"/>
    <property type="match status" value="1"/>
</dbReference>
<keyword evidence="9" id="KW-0812">Transmembrane</keyword>
<dbReference type="CDD" id="cd00082">
    <property type="entry name" value="HisKA"/>
    <property type="match status" value="1"/>
</dbReference>
<keyword evidence="9" id="KW-1133">Transmembrane helix</keyword>
<dbReference type="PANTHER" id="PTHR43065:SF10">
    <property type="entry name" value="PEROXIDE STRESS-ACTIVATED HISTIDINE KINASE MAK3"/>
    <property type="match status" value="1"/>
</dbReference>
<evidence type="ECO:0000259" key="10">
    <source>
        <dbReference type="PROSITE" id="PS50109"/>
    </source>
</evidence>
<dbReference type="InterPro" id="IPR005467">
    <property type="entry name" value="His_kinase_dom"/>
</dbReference>
<dbReference type="GO" id="GO:0000155">
    <property type="term" value="F:phosphorelay sensor kinase activity"/>
    <property type="evidence" value="ECO:0007669"/>
    <property type="project" value="InterPro"/>
</dbReference>
<evidence type="ECO:0000256" key="5">
    <source>
        <dbReference type="ARBA" id="ARBA00022741"/>
    </source>
</evidence>
<keyword evidence="3" id="KW-0597">Phosphoprotein</keyword>
<comment type="catalytic activity">
    <reaction evidence="1">
        <text>ATP + protein L-histidine = ADP + protein N-phospho-L-histidine.</text>
        <dbReference type="EC" id="2.7.13.3"/>
    </reaction>
</comment>
<evidence type="ECO:0000313" key="11">
    <source>
        <dbReference type="EMBL" id="TFY93488.1"/>
    </source>
</evidence>
<dbReference type="RefSeq" id="WP_135308754.1">
    <property type="nucleotide sequence ID" value="NZ_QUZT01000022.1"/>
</dbReference>
<dbReference type="OrthoDB" id="1931120at2"/>
<protein>
    <recommendedName>
        <fullName evidence="2">histidine kinase</fullName>
        <ecNumber evidence="2">2.7.13.3</ecNumber>
    </recommendedName>
</protein>
<name>A0A4Z0B5M5_9PSED</name>
<feature type="transmembrane region" description="Helical" evidence="9">
    <location>
        <begin position="74"/>
        <end position="107"/>
    </location>
</feature>